<keyword evidence="2" id="KW-0119">Carbohydrate metabolism</keyword>
<sequence>MLITKTVALIITAASALNLVAGTAQASSDAGAKIPVYNDGSYIYNNMWGSDGAGRQTIRKRQERALFEWNWPGTTKNVKGYPSIVRGWHWDTPKLHNGLLPIHVSSPSSCALRSKVGYEVKAVGSYDVAYDLWASTSPNLSWQTHPTLEVMIWGEHEGTTPAGSPVGKARIAGRVWSVWKGDGAFGGPVVSFVSDNSALRGQLDLMQFMRLAAGQGADPALRLVGTEFGIEVDNGSGSATVHHWVEQRSSTCV</sequence>
<reference evidence="3" key="1">
    <citation type="submission" date="2021-05" db="EMBL/GenBank/DDBJ databases">
        <title>Whole genome sequence of Curtobacterium flaccumfaciens pv. flaccumfaciens strain CFBP 3417.</title>
        <authorList>
            <person name="Osdaghi E."/>
            <person name="Taghouti G."/>
            <person name="Portier P."/>
            <person name="Fazliarab A."/>
            <person name="Taghavi S.M."/>
            <person name="Briand M."/>
            <person name="Le-Saux M."/>
            <person name="Jacques M.-A."/>
        </authorList>
    </citation>
    <scope>NUCLEOTIDE SEQUENCE</scope>
    <source>
        <strain evidence="3">CFBP 3417</strain>
    </source>
</reference>
<gene>
    <name evidence="3" type="ORF">KK103_14690</name>
</gene>
<comment type="similarity">
    <text evidence="1 2">Belongs to the glycosyl hydrolase 12 (cellulase H) family.</text>
</comment>
<name>A0A6G7GBG4_9MICO</name>
<dbReference type="Pfam" id="PF01670">
    <property type="entry name" value="Glyco_hydro_12"/>
    <property type="match status" value="1"/>
</dbReference>
<dbReference type="PANTHER" id="PTHR34002:SF9">
    <property type="entry name" value="XYLOGLUCAN-SPECIFIC ENDO-BETA-1,4-GLUCANASE A"/>
    <property type="match status" value="1"/>
</dbReference>
<evidence type="ECO:0000313" key="3">
    <source>
        <dbReference type="EMBL" id="MBT1543013.1"/>
    </source>
</evidence>
<dbReference type="AlphaFoldDB" id="A0A6G7GBG4"/>
<evidence type="ECO:0000313" key="4">
    <source>
        <dbReference type="Proteomes" id="UP000709437"/>
    </source>
</evidence>
<comment type="caution">
    <text evidence="3">The sequence shown here is derived from an EMBL/GenBank/DDBJ whole genome shotgun (WGS) entry which is preliminary data.</text>
</comment>
<protein>
    <submittedName>
        <fullName evidence="3">Uncharacterized protein</fullName>
    </submittedName>
</protein>
<evidence type="ECO:0000256" key="1">
    <source>
        <dbReference type="ARBA" id="ARBA00005519"/>
    </source>
</evidence>
<organism evidence="3 4">
    <name type="scientific">Curtobacterium flaccumfaciens pv. flaccumfaciens</name>
    <dbReference type="NCBI Taxonomy" id="138532"/>
    <lineage>
        <taxon>Bacteria</taxon>
        <taxon>Bacillati</taxon>
        <taxon>Actinomycetota</taxon>
        <taxon>Actinomycetes</taxon>
        <taxon>Micrococcales</taxon>
        <taxon>Microbacteriaceae</taxon>
        <taxon>Curtobacterium</taxon>
    </lineage>
</organism>
<evidence type="ECO:0000256" key="2">
    <source>
        <dbReference type="RuleBase" id="RU361163"/>
    </source>
</evidence>
<dbReference type="GO" id="GO:0008810">
    <property type="term" value="F:cellulase activity"/>
    <property type="evidence" value="ECO:0007669"/>
    <property type="project" value="InterPro"/>
</dbReference>
<dbReference type="InterPro" id="IPR013319">
    <property type="entry name" value="GH11/12"/>
</dbReference>
<dbReference type="Proteomes" id="UP000709437">
    <property type="component" value="Unassembled WGS sequence"/>
</dbReference>
<dbReference type="RefSeq" id="WP_128781660.1">
    <property type="nucleotide sequence ID" value="NZ_CP041260.1"/>
</dbReference>
<accession>A0A6G7GBG4</accession>
<dbReference type="GO" id="GO:0000272">
    <property type="term" value="P:polysaccharide catabolic process"/>
    <property type="evidence" value="ECO:0007669"/>
    <property type="project" value="UniProtKB-KW"/>
</dbReference>
<dbReference type="InterPro" id="IPR013320">
    <property type="entry name" value="ConA-like_dom_sf"/>
</dbReference>
<dbReference type="PANTHER" id="PTHR34002">
    <property type="entry name" value="BLR1656 PROTEIN"/>
    <property type="match status" value="1"/>
</dbReference>
<dbReference type="Gene3D" id="2.60.120.180">
    <property type="match status" value="1"/>
</dbReference>
<dbReference type="EMBL" id="JAHEWX010000022">
    <property type="protein sequence ID" value="MBT1543013.1"/>
    <property type="molecule type" value="Genomic_DNA"/>
</dbReference>
<keyword evidence="2" id="KW-0326">Glycosidase</keyword>
<dbReference type="SUPFAM" id="SSF49899">
    <property type="entry name" value="Concanavalin A-like lectins/glucanases"/>
    <property type="match status" value="1"/>
</dbReference>
<keyword evidence="2" id="KW-0624">Polysaccharide degradation</keyword>
<proteinExistence type="inferred from homology"/>
<keyword evidence="2" id="KW-0378">Hydrolase</keyword>
<dbReference type="InterPro" id="IPR002594">
    <property type="entry name" value="GH12"/>
</dbReference>